<keyword evidence="2" id="KW-0732">Signal</keyword>
<organism evidence="3 4">
    <name type="scientific">Arabidopsis thaliana</name>
    <name type="common">Mouse-ear cress</name>
    <dbReference type="NCBI Taxonomy" id="3702"/>
    <lineage>
        <taxon>Eukaryota</taxon>
        <taxon>Viridiplantae</taxon>
        <taxon>Streptophyta</taxon>
        <taxon>Embryophyta</taxon>
        <taxon>Tracheophyta</taxon>
        <taxon>Spermatophyta</taxon>
        <taxon>Magnoliopsida</taxon>
        <taxon>eudicotyledons</taxon>
        <taxon>Gunneridae</taxon>
        <taxon>Pentapetalae</taxon>
        <taxon>rosids</taxon>
        <taxon>malvids</taxon>
        <taxon>Brassicales</taxon>
        <taxon>Brassicaceae</taxon>
        <taxon>Camelineae</taxon>
        <taxon>Arabidopsis</taxon>
    </lineage>
</organism>
<dbReference type="AlphaFoldDB" id="A0A7G2E7J3"/>
<feature type="compositionally biased region" description="Low complexity" evidence="1">
    <location>
        <begin position="69"/>
        <end position="81"/>
    </location>
</feature>
<accession>A0A7G2E7J3</accession>
<sequence length="94" mass="9686">MAISKALIASLLISLLVLQLVQADVENSQKKNGYAKKIGFRGGRGCVTERAGLAATGATVCLRVRTETTTSASATLASPPTVDAASAHKKKQSS</sequence>
<name>A0A7G2E7J3_ARATH</name>
<feature type="region of interest" description="Disordered" evidence="1">
    <location>
        <begin position="69"/>
        <end position="94"/>
    </location>
</feature>
<protein>
    <submittedName>
        <fullName evidence="3">(thale cress) hypothetical protein</fullName>
    </submittedName>
</protein>
<feature type="signal peptide" evidence="2">
    <location>
        <begin position="1"/>
        <end position="23"/>
    </location>
</feature>
<evidence type="ECO:0000313" key="3">
    <source>
        <dbReference type="EMBL" id="CAD5317305.1"/>
    </source>
</evidence>
<dbReference type="Proteomes" id="UP000516314">
    <property type="component" value="Chromosome 1"/>
</dbReference>
<dbReference type="EMBL" id="LR881466">
    <property type="protein sequence ID" value="CAD5317305.1"/>
    <property type="molecule type" value="Genomic_DNA"/>
</dbReference>
<evidence type="ECO:0000313" key="4">
    <source>
        <dbReference type="Proteomes" id="UP000516314"/>
    </source>
</evidence>
<reference evidence="3 4" key="1">
    <citation type="submission" date="2020-09" db="EMBL/GenBank/DDBJ databases">
        <authorList>
            <person name="Ashkenazy H."/>
        </authorList>
    </citation>
    <scope>NUCLEOTIDE SEQUENCE [LARGE SCALE GENOMIC DNA]</scope>
    <source>
        <strain evidence="4">cv. Cdm-0</strain>
    </source>
</reference>
<feature type="chain" id="PRO_5029003935" evidence="2">
    <location>
        <begin position="24"/>
        <end position="94"/>
    </location>
</feature>
<gene>
    <name evidence="3" type="ORF">AT9943_LOCUS5588</name>
</gene>
<proteinExistence type="predicted"/>
<evidence type="ECO:0000256" key="2">
    <source>
        <dbReference type="SAM" id="SignalP"/>
    </source>
</evidence>
<evidence type="ECO:0000256" key="1">
    <source>
        <dbReference type="SAM" id="MobiDB-lite"/>
    </source>
</evidence>